<dbReference type="Pfam" id="PF13280">
    <property type="entry name" value="WYL"/>
    <property type="match status" value="1"/>
</dbReference>
<dbReference type="InterPro" id="IPR036390">
    <property type="entry name" value="WH_DNA-bd_sf"/>
</dbReference>
<dbReference type="OrthoDB" id="3171994at2"/>
<dbReference type="InterPro" id="IPR051534">
    <property type="entry name" value="CBASS_pafABC_assoc_protein"/>
</dbReference>
<evidence type="ECO:0000256" key="1">
    <source>
        <dbReference type="ARBA" id="ARBA00023015"/>
    </source>
</evidence>
<dbReference type="Pfam" id="PF25583">
    <property type="entry name" value="WCX"/>
    <property type="match status" value="1"/>
</dbReference>
<keyword evidence="1" id="KW-0805">Transcription regulation</keyword>
<dbReference type="PROSITE" id="PS51000">
    <property type="entry name" value="HTH_DEOR_2"/>
    <property type="match status" value="1"/>
</dbReference>
<dbReference type="Pfam" id="PF08279">
    <property type="entry name" value="HTH_11"/>
    <property type="match status" value="1"/>
</dbReference>
<dbReference type="GO" id="GO:0003677">
    <property type="term" value="F:DNA binding"/>
    <property type="evidence" value="ECO:0007669"/>
    <property type="project" value="UniProtKB-KW"/>
</dbReference>
<dbReference type="PANTHER" id="PTHR34580:SF1">
    <property type="entry name" value="PROTEIN PAFC"/>
    <property type="match status" value="1"/>
</dbReference>
<protein>
    <submittedName>
        <fullName evidence="4">Predicted DNA-binding transcriptional regulator YafY, contains an HTH and WYL domains</fullName>
    </submittedName>
</protein>
<feature type="domain" description="HTH deoR-type" evidence="3">
    <location>
        <begin position="2"/>
        <end position="67"/>
    </location>
</feature>
<dbReference type="Gene3D" id="1.10.10.10">
    <property type="entry name" value="Winged helix-like DNA-binding domain superfamily/Winged helix DNA-binding domain"/>
    <property type="match status" value="1"/>
</dbReference>
<sequence>MRADRLVATLLVLQARGRVSAAELAKELETSVSTARRDLEALSTAGIPVYPQPGRGGGWQLLGGARTDLSGLTSDEARALFLLVGPAAALDPGAKSALRKLVRALPETFRADAEAAAEAIMVDLAGWGAAPRDRPQYVNQLESAVVSRRRVCLTYTGWDKDPVDRLVDPWGLVRKGEVWYLLGATDGAERTYRVERITDLEITDQPAQRPPRGGLEAAWARVLDDVRGLRARASATVTVDAEVLPWLRSTFGPESIQQDTVIEGRARVVITAPTAEIIARGLVGWAERIDVHGPASVRAEIARLGSMAVDRNTPGGPAEG</sequence>
<keyword evidence="2" id="KW-0804">Transcription</keyword>
<dbReference type="InterPro" id="IPR013196">
    <property type="entry name" value="HTH_11"/>
</dbReference>
<evidence type="ECO:0000313" key="5">
    <source>
        <dbReference type="Proteomes" id="UP000199039"/>
    </source>
</evidence>
<dbReference type="InterPro" id="IPR001034">
    <property type="entry name" value="DeoR_HTH"/>
</dbReference>
<keyword evidence="5" id="KW-1185">Reference proteome</keyword>
<proteinExistence type="predicted"/>
<dbReference type="InterPro" id="IPR036388">
    <property type="entry name" value="WH-like_DNA-bd_sf"/>
</dbReference>
<reference evidence="4 5" key="1">
    <citation type="submission" date="2016-09" db="EMBL/GenBank/DDBJ databases">
        <authorList>
            <person name="Capua I."/>
            <person name="De Benedictis P."/>
            <person name="Joannis T."/>
            <person name="Lombin L.H."/>
            <person name="Cattoli G."/>
        </authorList>
    </citation>
    <scope>NUCLEOTIDE SEQUENCE [LARGE SCALE GENOMIC DNA]</scope>
    <source>
        <strain evidence="4 5">ISLP-3</strain>
    </source>
</reference>
<dbReference type="SUPFAM" id="SSF46785">
    <property type="entry name" value="Winged helix' DNA-binding domain"/>
    <property type="match status" value="1"/>
</dbReference>
<dbReference type="InterPro" id="IPR057727">
    <property type="entry name" value="WCX_dom"/>
</dbReference>
<dbReference type="GO" id="GO:0003700">
    <property type="term" value="F:DNA-binding transcription factor activity"/>
    <property type="evidence" value="ECO:0007669"/>
    <property type="project" value="InterPro"/>
</dbReference>
<dbReference type="AlphaFoldDB" id="A0A1G6S556"/>
<keyword evidence="4" id="KW-0238">DNA-binding</keyword>
<dbReference type="Proteomes" id="UP000199039">
    <property type="component" value="Unassembled WGS sequence"/>
</dbReference>
<dbReference type="EMBL" id="FMYH01000005">
    <property type="protein sequence ID" value="SDD11794.1"/>
    <property type="molecule type" value="Genomic_DNA"/>
</dbReference>
<dbReference type="PIRSF" id="PIRSF016838">
    <property type="entry name" value="PafC"/>
    <property type="match status" value="1"/>
</dbReference>
<dbReference type="PANTHER" id="PTHR34580">
    <property type="match status" value="1"/>
</dbReference>
<name>A0A1G6S556_9MICO</name>
<evidence type="ECO:0000259" key="3">
    <source>
        <dbReference type="PROSITE" id="PS51000"/>
    </source>
</evidence>
<evidence type="ECO:0000313" key="4">
    <source>
        <dbReference type="EMBL" id="SDD11794.1"/>
    </source>
</evidence>
<gene>
    <name evidence="4" type="ORF">SAMN05216410_2876</name>
</gene>
<dbReference type="PROSITE" id="PS52050">
    <property type="entry name" value="WYL"/>
    <property type="match status" value="1"/>
</dbReference>
<dbReference type="RefSeq" id="WP_093184201.1">
    <property type="nucleotide sequence ID" value="NZ_FMYH01000005.1"/>
</dbReference>
<organism evidence="4 5">
    <name type="scientific">Sanguibacter gelidistatuariae</name>
    <dbReference type="NCBI Taxonomy" id="1814289"/>
    <lineage>
        <taxon>Bacteria</taxon>
        <taxon>Bacillati</taxon>
        <taxon>Actinomycetota</taxon>
        <taxon>Actinomycetes</taxon>
        <taxon>Micrococcales</taxon>
        <taxon>Sanguibacteraceae</taxon>
        <taxon>Sanguibacter</taxon>
    </lineage>
</organism>
<accession>A0A1G6S556</accession>
<dbReference type="InterPro" id="IPR026881">
    <property type="entry name" value="WYL_dom"/>
</dbReference>
<evidence type="ECO:0000256" key="2">
    <source>
        <dbReference type="ARBA" id="ARBA00023163"/>
    </source>
</evidence>
<dbReference type="InterPro" id="IPR028349">
    <property type="entry name" value="PafC-like"/>
</dbReference>
<dbReference type="STRING" id="1814289.SAMN05216410_2876"/>